<dbReference type="GO" id="GO:0016757">
    <property type="term" value="F:glycosyltransferase activity"/>
    <property type="evidence" value="ECO:0007669"/>
    <property type="project" value="UniProtKB-KW"/>
</dbReference>
<comment type="caution">
    <text evidence="4">The sequence shown here is derived from an EMBL/GenBank/DDBJ whole genome shotgun (WGS) entry which is preliminary data.</text>
</comment>
<keyword evidence="5" id="KW-1185">Reference proteome</keyword>
<feature type="domain" description="Phosphoribosyltransferase" evidence="3">
    <location>
        <begin position="12"/>
        <end position="160"/>
    </location>
</feature>
<dbReference type="CDD" id="cd06223">
    <property type="entry name" value="PRTases_typeI"/>
    <property type="match status" value="1"/>
</dbReference>
<evidence type="ECO:0000256" key="2">
    <source>
        <dbReference type="ARBA" id="ARBA00022679"/>
    </source>
</evidence>
<protein>
    <submittedName>
        <fullName evidence="4">Phosphoribosyltransferase</fullName>
    </submittedName>
</protein>
<keyword evidence="1 4" id="KW-0328">Glycosyltransferase</keyword>
<dbReference type="PANTHER" id="PTHR43363:SF1">
    <property type="entry name" value="HYPOXANTHINE-GUANINE PHOSPHORIBOSYLTRANSFERASE"/>
    <property type="match status" value="1"/>
</dbReference>
<dbReference type="RefSeq" id="WP_182661622.1">
    <property type="nucleotide sequence ID" value="NZ_JACIVI010000001.1"/>
</dbReference>
<reference evidence="4 5" key="1">
    <citation type="submission" date="2020-08" db="EMBL/GenBank/DDBJ databases">
        <title>Aquariorum lacteus gen. nov., sp. nov., a new member of the family Comamonadaceae, isolated from freshwater aquarium.</title>
        <authorList>
            <person name="Chun S.-J."/>
        </authorList>
    </citation>
    <scope>NUCLEOTIDE SEQUENCE [LARGE SCALE GENOMIC DNA]</scope>
    <source>
        <strain evidence="4 5">SJAQ100</strain>
    </source>
</reference>
<dbReference type="SUPFAM" id="SSF53271">
    <property type="entry name" value="PRTase-like"/>
    <property type="match status" value="1"/>
</dbReference>
<proteinExistence type="predicted"/>
<dbReference type="AlphaFoldDB" id="A0A839HG05"/>
<gene>
    <name evidence="4" type="ORF">H4F90_03810</name>
</gene>
<dbReference type="Pfam" id="PF00156">
    <property type="entry name" value="Pribosyltran"/>
    <property type="match status" value="1"/>
</dbReference>
<organism evidence="4 5">
    <name type="scientific">Aquariibacter albus</name>
    <dbReference type="NCBI Taxonomy" id="2759899"/>
    <lineage>
        <taxon>Bacteria</taxon>
        <taxon>Pseudomonadati</taxon>
        <taxon>Pseudomonadota</taxon>
        <taxon>Betaproteobacteria</taxon>
        <taxon>Burkholderiales</taxon>
        <taxon>Sphaerotilaceae</taxon>
        <taxon>Aquariibacter</taxon>
    </lineage>
</organism>
<evidence type="ECO:0000313" key="4">
    <source>
        <dbReference type="EMBL" id="MBB1161107.1"/>
    </source>
</evidence>
<dbReference type="Proteomes" id="UP000586093">
    <property type="component" value="Unassembled WGS sequence"/>
</dbReference>
<name>A0A839HG05_9BURK</name>
<dbReference type="EMBL" id="JACIVI010000001">
    <property type="protein sequence ID" value="MBB1161107.1"/>
    <property type="molecule type" value="Genomic_DNA"/>
</dbReference>
<evidence type="ECO:0000259" key="3">
    <source>
        <dbReference type="Pfam" id="PF00156"/>
    </source>
</evidence>
<dbReference type="InterPro" id="IPR000836">
    <property type="entry name" value="PRTase_dom"/>
</dbReference>
<evidence type="ECO:0000256" key="1">
    <source>
        <dbReference type="ARBA" id="ARBA00022676"/>
    </source>
</evidence>
<dbReference type="Gene3D" id="3.40.50.2020">
    <property type="match status" value="1"/>
</dbReference>
<dbReference type="InterPro" id="IPR029057">
    <property type="entry name" value="PRTase-like"/>
</dbReference>
<sequence length="173" mass="19064">MLTDDGKNLYVSWDEYHGLIEKLALQVADSGWDFDQILCLARGGLRPGDVLSRVLDKPLAIMSTSSYRAGGGCIQGRLDMAQYITLPRGELAGRVLLVDDLADSGTTLKAVVDRLRGLPAITELRAAVIWVKGVSIYTPEYFVEALPTSPWIHQPFEAYEQTGLDGLRRKLTV</sequence>
<accession>A0A839HG05</accession>
<dbReference type="PANTHER" id="PTHR43363">
    <property type="entry name" value="HYPOXANTHINE PHOSPHORIBOSYLTRANSFERASE"/>
    <property type="match status" value="1"/>
</dbReference>
<keyword evidence="2 4" id="KW-0808">Transferase</keyword>
<evidence type="ECO:0000313" key="5">
    <source>
        <dbReference type="Proteomes" id="UP000586093"/>
    </source>
</evidence>